<organism evidence="2 3">
    <name type="scientific">Musa troglodytarum</name>
    <name type="common">fe'i banana</name>
    <dbReference type="NCBI Taxonomy" id="320322"/>
    <lineage>
        <taxon>Eukaryota</taxon>
        <taxon>Viridiplantae</taxon>
        <taxon>Streptophyta</taxon>
        <taxon>Embryophyta</taxon>
        <taxon>Tracheophyta</taxon>
        <taxon>Spermatophyta</taxon>
        <taxon>Magnoliopsida</taxon>
        <taxon>Liliopsida</taxon>
        <taxon>Zingiberales</taxon>
        <taxon>Musaceae</taxon>
        <taxon>Musa</taxon>
    </lineage>
</organism>
<proteinExistence type="predicted"/>
<keyword evidence="3" id="KW-1185">Reference proteome</keyword>
<dbReference type="AlphaFoldDB" id="A0A9E7L6T9"/>
<feature type="region of interest" description="Disordered" evidence="1">
    <location>
        <begin position="254"/>
        <end position="280"/>
    </location>
</feature>
<feature type="compositionally biased region" description="Basic and acidic residues" evidence="1">
    <location>
        <begin position="145"/>
        <end position="155"/>
    </location>
</feature>
<dbReference type="Proteomes" id="UP001055439">
    <property type="component" value="Chromosome 8"/>
</dbReference>
<evidence type="ECO:0000313" key="3">
    <source>
        <dbReference type="Proteomes" id="UP001055439"/>
    </source>
</evidence>
<evidence type="ECO:0000313" key="2">
    <source>
        <dbReference type="EMBL" id="URE39904.1"/>
    </source>
</evidence>
<accession>A0A9E7L6T9</accession>
<reference evidence="2" key="1">
    <citation type="submission" date="2022-05" db="EMBL/GenBank/DDBJ databases">
        <title>The Musa troglodytarum L. genome provides insights into the mechanism of non-climacteric behaviour and enrichment of carotenoids.</title>
        <authorList>
            <person name="Wang J."/>
        </authorList>
    </citation>
    <scope>NUCLEOTIDE SEQUENCE</scope>
    <source>
        <tissue evidence="2">Leaf</tissue>
    </source>
</reference>
<name>A0A9E7L6T9_9LILI</name>
<dbReference type="EMBL" id="CP097510">
    <property type="protein sequence ID" value="URE39904.1"/>
    <property type="molecule type" value="Genomic_DNA"/>
</dbReference>
<gene>
    <name evidence="2" type="ORF">MUK42_18083</name>
</gene>
<evidence type="ECO:0000256" key="1">
    <source>
        <dbReference type="SAM" id="MobiDB-lite"/>
    </source>
</evidence>
<sequence>MRRCGLFDMGISPEIFLRVFELYTGDLRWSGKDLQTEASSTTTRNDYILQRWTRDDHILHIDRMNANHQAWLNSWFASCSNRSPVEHSETDFHYVRATGRQPAIPTAVKKLDLGRLEADERKKNRIRSGGGGAVGLAHSSSRLRPTPETKTESHAKMGVPSRTRPTGTIHSCWLEWWKERAHHANSAPPPTPTRRRQQLAAMAAQDLRSTLGAASRLASCASSLAEKGRVFVVILVAAGAGEAEAMGVRKRLTEAAAGEGGAEETSEGKGGRNGAPVEEE</sequence>
<protein>
    <submittedName>
        <fullName evidence="2">Uncharacterized protein</fullName>
    </submittedName>
</protein>
<feature type="region of interest" description="Disordered" evidence="1">
    <location>
        <begin position="125"/>
        <end position="164"/>
    </location>
</feature>